<feature type="signal peptide" evidence="12">
    <location>
        <begin position="1"/>
        <end position="19"/>
    </location>
</feature>
<comment type="subcellular location">
    <subcellularLocation>
        <location evidence="2">Endoplasmic reticulum membrane</location>
        <topology evidence="2">Peripheral membrane protein</topology>
    </subcellularLocation>
    <subcellularLocation>
        <location evidence="1">Microsome membrane</location>
        <topology evidence="1">Peripheral membrane protein</topology>
    </subcellularLocation>
</comment>
<dbReference type="CDD" id="cd11055">
    <property type="entry name" value="CYP3A-like"/>
    <property type="match status" value="1"/>
</dbReference>
<dbReference type="PRINTS" id="PR00385">
    <property type="entry name" value="P450"/>
</dbReference>
<dbReference type="Gene3D" id="1.10.630.10">
    <property type="entry name" value="Cytochrome P450"/>
    <property type="match status" value="1"/>
</dbReference>
<evidence type="ECO:0000256" key="10">
    <source>
        <dbReference type="PIRSR" id="PIRSR602401-1"/>
    </source>
</evidence>
<keyword evidence="6" id="KW-0492">Microsome</keyword>
<feature type="binding site" description="axial binding residue" evidence="10">
    <location>
        <position position="437"/>
    </location>
    <ligand>
        <name>heme</name>
        <dbReference type="ChEBI" id="CHEBI:30413"/>
    </ligand>
    <ligandPart>
        <name>Fe</name>
        <dbReference type="ChEBI" id="CHEBI:18248"/>
    </ligandPart>
</feature>
<evidence type="ECO:0000256" key="12">
    <source>
        <dbReference type="SAM" id="SignalP"/>
    </source>
</evidence>
<evidence type="ECO:0000313" key="13">
    <source>
        <dbReference type="EMBL" id="EDO35630.1"/>
    </source>
</evidence>
<dbReference type="PhylomeDB" id="A7SKW4"/>
<dbReference type="InParanoid" id="A7SKW4"/>
<evidence type="ECO:0000313" key="14">
    <source>
        <dbReference type="Proteomes" id="UP000001593"/>
    </source>
</evidence>
<dbReference type="EMBL" id="DS469692">
    <property type="protein sequence ID" value="EDO35630.1"/>
    <property type="molecule type" value="Genomic_DNA"/>
</dbReference>
<accession>A7SKW4</accession>
<dbReference type="GO" id="GO:0004497">
    <property type="term" value="F:monooxygenase activity"/>
    <property type="evidence" value="ECO:0007669"/>
    <property type="project" value="UniProtKB-KW"/>
</dbReference>
<protein>
    <recommendedName>
        <fullName evidence="15">Cytochrome P450</fullName>
    </recommendedName>
</protein>
<evidence type="ECO:0000256" key="9">
    <source>
        <dbReference type="ARBA" id="ARBA00043906"/>
    </source>
</evidence>
<sequence>WVTLVIGVSLLLYWFGTKSKRSLQKEFPNLSGPTPWPFISNLPALARNHGQAHLLFDEFYKQYDSPAIRVSILGKPSILVKDPTLLKAIMVKNFDCFDDQANFSPPLDKMLNALSGEEWRNLRHTLSPNFSAHKLKSMVPLMNKACDVYMEKITRAAETRATIDVMKINPALTLDIIISCAFGVESDCQNNPNDPVMKKATAAMRPSLIRTILGSVILPLLPGGQKFVSSKTGASLFFRELFELTSFVQGVIEMKNREGSSRKDMLDLMFEAAASDNTEGGKTLSLDAIIANTVVFLLAGHETTSSTIAFVSYFLAKNPKIQEKLQQEIDSVWSGNEEVPSYDTVHDLPYLEMVISETLRLCPPGFVIIRECSKTCIINELRIPQGSRVVAPVYSLHRDPKHYPDPEIFDPERFSPEAKASRDPYANMPFGHGPRNCIGMRFAQMEIKLVLVRMLKRYTLCVTQNTKPLNIISNQILTTNEPIKLGVVRR</sequence>
<keyword evidence="6" id="KW-0256">Endoplasmic reticulum</keyword>
<evidence type="ECO:0000256" key="11">
    <source>
        <dbReference type="RuleBase" id="RU000461"/>
    </source>
</evidence>
<dbReference type="PROSITE" id="PS00086">
    <property type="entry name" value="CYTOCHROME_P450"/>
    <property type="match status" value="1"/>
</dbReference>
<dbReference type="GO" id="GO:0005506">
    <property type="term" value="F:iron ion binding"/>
    <property type="evidence" value="ECO:0007669"/>
    <property type="project" value="InterPro"/>
</dbReference>
<dbReference type="PANTHER" id="PTHR24302">
    <property type="entry name" value="CYTOCHROME P450 FAMILY 3"/>
    <property type="match status" value="1"/>
</dbReference>
<feature type="chain" id="PRO_5002715329" description="Cytochrome P450" evidence="12">
    <location>
        <begin position="20"/>
        <end position="490"/>
    </location>
</feature>
<dbReference type="OMA" id="VICESAF"/>
<dbReference type="InterPro" id="IPR050705">
    <property type="entry name" value="Cytochrome_P450_3A"/>
</dbReference>
<keyword evidence="4 10" id="KW-0349">Heme</keyword>
<keyword evidence="14" id="KW-1185">Reference proteome</keyword>
<evidence type="ECO:0000256" key="3">
    <source>
        <dbReference type="ARBA" id="ARBA00010617"/>
    </source>
</evidence>
<evidence type="ECO:0008006" key="15">
    <source>
        <dbReference type="Google" id="ProtNLM"/>
    </source>
</evidence>
<name>A7SKW4_NEMVE</name>
<keyword evidence="8 10" id="KW-0408">Iron</keyword>
<dbReference type="HOGENOM" id="CLU_001570_5_2_1"/>
<dbReference type="FunFam" id="1.10.630.10:FF:000042">
    <property type="entry name" value="Cytochrome P450"/>
    <property type="match status" value="1"/>
</dbReference>
<evidence type="ECO:0000256" key="8">
    <source>
        <dbReference type="ARBA" id="ARBA00023004"/>
    </source>
</evidence>
<dbReference type="GO" id="GO:0020037">
    <property type="term" value="F:heme binding"/>
    <property type="evidence" value="ECO:0007669"/>
    <property type="project" value="InterPro"/>
</dbReference>
<dbReference type="InterPro" id="IPR002401">
    <property type="entry name" value="Cyt_P450_E_grp-I"/>
</dbReference>
<dbReference type="InterPro" id="IPR036396">
    <property type="entry name" value="Cyt_P450_sf"/>
</dbReference>
<gene>
    <name evidence="13" type="ORF">NEMVEDRAFT_v1g122064</name>
</gene>
<evidence type="ECO:0000256" key="4">
    <source>
        <dbReference type="ARBA" id="ARBA00022617"/>
    </source>
</evidence>
<evidence type="ECO:0000256" key="7">
    <source>
        <dbReference type="ARBA" id="ARBA00023002"/>
    </source>
</evidence>
<keyword evidence="7 11" id="KW-0560">Oxidoreductase</keyword>
<comment type="function">
    <text evidence="9">Cytochromes P450 are a group of heme-thiolate monooxygenases. They oxidize a variety of structurally unrelated compounds, including steroids, fatty acids, and xenobiotics.</text>
</comment>
<organism evidence="13 14">
    <name type="scientific">Nematostella vectensis</name>
    <name type="common">Starlet sea anemone</name>
    <dbReference type="NCBI Taxonomy" id="45351"/>
    <lineage>
        <taxon>Eukaryota</taxon>
        <taxon>Metazoa</taxon>
        <taxon>Cnidaria</taxon>
        <taxon>Anthozoa</taxon>
        <taxon>Hexacorallia</taxon>
        <taxon>Actiniaria</taxon>
        <taxon>Edwardsiidae</taxon>
        <taxon>Nematostella</taxon>
    </lineage>
</organism>
<keyword evidence="12" id="KW-0732">Signal</keyword>
<dbReference type="InterPro" id="IPR001128">
    <property type="entry name" value="Cyt_P450"/>
</dbReference>
<dbReference type="InterPro" id="IPR017972">
    <property type="entry name" value="Cyt_P450_CS"/>
</dbReference>
<proteinExistence type="inferred from homology"/>
<feature type="non-terminal residue" evidence="13">
    <location>
        <position position="1"/>
    </location>
</feature>
<dbReference type="STRING" id="45351.A7SKW4"/>
<dbReference type="PRINTS" id="PR00463">
    <property type="entry name" value="EP450I"/>
</dbReference>
<dbReference type="Pfam" id="PF00067">
    <property type="entry name" value="p450"/>
    <property type="match status" value="1"/>
</dbReference>
<evidence type="ECO:0000256" key="5">
    <source>
        <dbReference type="ARBA" id="ARBA00022723"/>
    </source>
</evidence>
<dbReference type="Proteomes" id="UP000001593">
    <property type="component" value="Unassembled WGS sequence"/>
</dbReference>
<keyword evidence="11" id="KW-0503">Monooxygenase</keyword>
<evidence type="ECO:0000256" key="6">
    <source>
        <dbReference type="ARBA" id="ARBA00022848"/>
    </source>
</evidence>
<comment type="cofactor">
    <cofactor evidence="10">
        <name>heme</name>
        <dbReference type="ChEBI" id="CHEBI:30413"/>
    </cofactor>
</comment>
<evidence type="ECO:0000256" key="1">
    <source>
        <dbReference type="ARBA" id="ARBA00004174"/>
    </source>
</evidence>
<dbReference type="eggNOG" id="KOG0158">
    <property type="taxonomic scope" value="Eukaryota"/>
</dbReference>
<dbReference type="AlphaFoldDB" id="A7SKW4"/>
<dbReference type="SUPFAM" id="SSF48264">
    <property type="entry name" value="Cytochrome P450"/>
    <property type="match status" value="1"/>
</dbReference>
<keyword evidence="5 10" id="KW-0479">Metal-binding</keyword>
<evidence type="ECO:0000256" key="2">
    <source>
        <dbReference type="ARBA" id="ARBA00004406"/>
    </source>
</evidence>
<dbReference type="PANTHER" id="PTHR24302:SF15">
    <property type="entry name" value="FATTY-ACID PEROXYGENASE"/>
    <property type="match status" value="1"/>
</dbReference>
<reference evidence="13 14" key="1">
    <citation type="journal article" date="2007" name="Science">
        <title>Sea anemone genome reveals ancestral eumetazoan gene repertoire and genomic organization.</title>
        <authorList>
            <person name="Putnam N.H."/>
            <person name="Srivastava M."/>
            <person name="Hellsten U."/>
            <person name="Dirks B."/>
            <person name="Chapman J."/>
            <person name="Salamov A."/>
            <person name="Terry A."/>
            <person name="Shapiro H."/>
            <person name="Lindquist E."/>
            <person name="Kapitonov V.V."/>
            <person name="Jurka J."/>
            <person name="Genikhovich G."/>
            <person name="Grigoriev I.V."/>
            <person name="Lucas S.M."/>
            <person name="Steele R.E."/>
            <person name="Finnerty J.R."/>
            <person name="Technau U."/>
            <person name="Martindale M.Q."/>
            <person name="Rokhsar D.S."/>
        </authorList>
    </citation>
    <scope>NUCLEOTIDE SEQUENCE [LARGE SCALE GENOMIC DNA]</scope>
    <source>
        <strain evidence="14">CH2 X CH6</strain>
    </source>
</reference>
<dbReference type="GO" id="GO:0016705">
    <property type="term" value="F:oxidoreductase activity, acting on paired donors, with incorporation or reduction of molecular oxygen"/>
    <property type="evidence" value="ECO:0007669"/>
    <property type="project" value="InterPro"/>
</dbReference>
<dbReference type="GO" id="GO:0005789">
    <property type="term" value="C:endoplasmic reticulum membrane"/>
    <property type="evidence" value="ECO:0007669"/>
    <property type="project" value="UniProtKB-SubCell"/>
</dbReference>
<comment type="similarity">
    <text evidence="3 11">Belongs to the cytochrome P450 family.</text>
</comment>